<feature type="transmembrane region" description="Helical" evidence="2">
    <location>
        <begin position="48"/>
        <end position="68"/>
    </location>
</feature>
<sequence length="265" mass="29381">MTRSTTTGENASKPRRRLSRKRAAIWAGSTLACYATTLCLLSDVLFPLAIPGIIGLLVIAILGVIRFLHARPRPYEVRDVRHALRRHRLVVWRRFGGLLVLAVALCALPPLLDVTALYPLLAVGVVLPECGLAFFGQQLWLLRRCSKVLSVYEPRPHVPITILSGLKYGQVSLRLGEESRRLPRMAAQGVAHFDIHDSDIAGEGWYAGDDELGGVLVPATGDLLLLVPLDGKERARHRSRADSERKAKERRAGLDRVRPKSARSW</sequence>
<feature type="transmembrane region" description="Helical" evidence="2">
    <location>
        <begin position="23"/>
        <end position="42"/>
    </location>
</feature>
<dbReference type="Proteomes" id="UP000005087">
    <property type="component" value="Chromosome"/>
</dbReference>
<name>I1D0N1_9PSEU</name>
<evidence type="ECO:0000313" key="3">
    <source>
        <dbReference type="EMBL" id="EIE98505.1"/>
    </source>
</evidence>
<dbReference type="RefSeq" id="WP_005463263.1">
    <property type="nucleotide sequence ID" value="NZ_CM001484.1"/>
</dbReference>
<dbReference type="PROSITE" id="PS51257">
    <property type="entry name" value="PROKAR_LIPOPROTEIN"/>
    <property type="match status" value="1"/>
</dbReference>
<dbReference type="eggNOG" id="ENOG5031NQS">
    <property type="taxonomic scope" value="Bacteria"/>
</dbReference>
<evidence type="ECO:0000256" key="1">
    <source>
        <dbReference type="SAM" id="MobiDB-lite"/>
    </source>
</evidence>
<dbReference type="AlphaFoldDB" id="I1D0N1"/>
<keyword evidence="2" id="KW-1133">Transmembrane helix</keyword>
<gene>
    <name evidence="3" type="ORF">SacglDRAFT_01590</name>
</gene>
<feature type="transmembrane region" description="Helical" evidence="2">
    <location>
        <begin position="116"/>
        <end position="135"/>
    </location>
</feature>
<accession>I1D0N1</accession>
<dbReference type="STRING" id="928724.SacglDRAFT_01590"/>
<feature type="region of interest" description="Disordered" evidence="1">
    <location>
        <begin position="236"/>
        <end position="265"/>
    </location>
</feature>
<reference evidence="4" key="2">
    <citation type="submission" date="2012-01" db="EMBL/GenBank/DDBJ databases">
        <title>Noncontiguous Finished sequence of chromosome of Saccharomonospora glauca K62.</title>
        <authorList>
            <consortium name="US DOE Joint Genome Institute"/>
            <person name="Lucas S."/>
            <person name="Han J."/>
            <person name="Lapidus A."/>
            <person name="Cheng J.-F."/>
            <person name="Goodwin L."/>
            <person name="Pitluck S."/>
            <person name="Peters L."/>
            <person name="Mikhailova N."/>
            <person name="Held B."/>
            <person name="Detter J.C."/>
            <person name="Han C."/>
            <person name="Tapia R."/>
            <person name="Land M."/>
            <person name="Hauser L."/>
            <person name="Kyrpides N."/>
            <person name="Ivanova N."/>
            <person name="Pagani I."/>
            <person name="Brambilla E.-M."/>
            <person name="Klenk H.-P."/>
            <person name="Woyke T."/>
        </authorList>
    </citation>
    <scope>NUCLEOTIDE SEQUENCE [LARGE SCALE GENOMIC DNA]</scope>
    <source>
        <strain evidence="4">K62</strain>
    </source>
</reference>
<keyword evidence="2" id="KW-0812">Transmembrane</keyword>
<proteinExistence type="predicted"/>
<keyword evidence="2" id="KW-0472">Membrane</keyword>
<evidence type="ECO:0000313" key="4">
    <source>
        <dbReference type="Proteomes" id="UP000005087"/>
    </source>
</evidence>
<dbReference type="EMBL" id="CM001484">
    <property type="protein sequence ID" value="EIE98505.1"/>
    <property type="molecule type" value="Genomic_DNA"/>
</dbReference>
<organism evidence="3 4">
    <name type="scientific">Saccharomonospora glauca K62</name>
    <dbReference type="NCBI Taxonomy" id="928724"/>
    <lineage>
        <taxon>Bacteria</taxon>
        <taxon>Bacillati</taxon>
        <taxon>Actinomycetota</taxon>
        <taxon>Actinomycetes</taxon>
        <taxon>Pseudonocardiales</taxon>
        <taxon>Pseudonocardiaceae</taxon>
        <taxon>Saccharomonospora</taxon>
    </lineage>
</organism>
<feature type="compositionally biased region" description="Basic and acidic residues" evidence="1">
    <location>
        <begin position="240"/>
        <end position="258"/>
    </location>
</feature>
<protein>
    <submittedName>
        <fullName evidence="3">Uncharacterized protein</fullName>
    </submittedName>
</protein>
<reference evidence="3 4" key="1">
    <citation type="submission" date="2011-09" db="EMBL/GenBank/DDBJ databases">
        <authorList>
            <consortium name="US DOE Joint Genome Institute (JGI-PGF)"/>
            <person name="Lucas S."/>
            <person name="Han J."/>
            <person name="Lapidus A."/>
            <person name="Cheng J.-F."/>
            <person name="Goodwin L."/>
            <person name="Pitluck S."/>
            <person name="Peters L."/>
            <person name="Land M.L."/>
            <person name="Hauser L."/>
            <person name="Brambilla E."/>
            <person name="Klenk H.-P."/>
            <person name="Woyke T.J."/>
        </authorList>
    </citation>
    <scope>NUCLEOTIDE SEQUENCE [LARGE SCALE GENOMIC DNA]</scope>
    <source>
        <strain evidence="3 4">K62</strain>
    </source>
</reference>
<keyword evidence="4" id="KW-1185">Reference proteome</keyword>
<feature type="transmembrane region" description="Helical" evidence="2">
    <location>
        <begin position="89"/>
        <end position="110"/>
    </location>
</feature>
<dbReference type="HOGENOM" id="CLU_1053310_0_0_11"/>
<evidence type="ECO:0000256" key="2">
    <source>
        <dbReference type="SAM" id="Phobius"/>
    </source>
</evidence>